<evidence type="ECO:0000313" key="3">
    <source>
        <dbReference type="Proteomes" id="UP001529343"/>
    </source>
</evidence>
<dbReference type="EMBL" id="JAUDDW010000001">
    <property type="protein sequence ID" value="MDM8265664.1"/>
    <property type="molecule type" value="Genomic_DNA"/>
</dbReference>
<keyword evidence="3" id="KW-1185">Reference proteome</keyword>
<dbReference type="Proteomes" id="UP001529343">
    <property type="component" value="Unassembled WGS sequence"/>
</dbReference>
<reference evidence="2 3" key="2">
    <citation type="submission" date="2023-06" db="EMBL/GenBank/DDBJ databases">
        <authorList>
            <person name="Zeman M."/>
            <person name="Kubasova T."/>
            <person name="Jahodarova E."/>
            <person name="Nykrynova M."/>
            <person name="Rychlik I."/>
        </authorList>
    </citation>
    <scope>NUCLEOTIDE SEQUENCE [LARGE SCALE GENOMIC DNA]</scope>
    <source>
        <strain evidence="2 3">161_Gplus</strain>
    </source>
</reference>
<evidence type="ECO:0000256" key="1">
    <source>
        <dbReference type="SAM" id="MobiDB-lite"/>
    </source>
</evidence>
<reference evidence="3" key="1">
    <citation type="submission" date="2023-06" db="EMBL/GenBank/DDBJ databases">
        <title>Identification and characterization of horizontal gene transfer across gut microbiota members of farm animals based on homology search.</title>
        <authorList>
            <person name="Zeman M."/>
            <person name="Kubasova T."/>
            <person name="Jahodarova E."/>
            <person name="Nykrynova M."/>
            <person name="Rychlik I."/>
        </authorList>
    </citation>
    <scope>NUCLEOTIDE SEQUENCE [LARGE SCALE GENOMIC DNA]</scope>
    <source>
        <strain evidence="3">161_Gplus</strain>
    </source>
</reference>
<feature type="region of interest" description="Disordered" evidence="1">
    <location>
        <begin position="129"/>
        <end position="164"/>
    </location>
</feature>
<feature type="compositionally biased region" description="Basic residues" evidence="1">
    <location>
        <begin position="146"/>
        <end position="164"/>
    </location>
</feature>
<gene>
    <name evidence="2" type="ORF">QUW44_00545</name>
</gene>
<accession>A0ABT7UVI1</accession>
<sequence length="164" mass="19119">MSAINMDLDKRFKFNFKRQVIVGGKTYNVVFNDANDQALRDLQLEMQDLYSKQAKATDEFEKMNVDQRKSYLAEQLKQVVKNCEETLDKVLGKKGAGKSIYEYYDKQSYALFKTIEALRKTKEKLDGTYEAQQREKHEARTAQYTGRKKRVSEHAIANKKRGSK</sequence>
<proteinExistence type="predicted"/>
<comment type="caution">
    <text evidence="2">The sequence shown here is derived from an EMBL/GenBank/DDBJ whole genome shotgun (WGS) entry which is preliminary data.</text>
</comment>
<feature type="compositionally biased region" description="Basic and acidic residues" evidence="1">
    <location>
        <begin position="129"/>
        <end position="140"/>
    </location>
</feature>
<protein>
    <submittedName>
        <fullName evidence="2">Uncharacterized protein</fullName>
    </submittedName>
</protein>
<organism evidence="2 3">
    <name type="scientific">Limosilactobacillus pontis</name>
    <dbReference type="NCBI Taxonomy" id="35787"/>
    <lineage>
        <taxon>Bacteria</taxon>
        <taxon>Bacillati</taxon>
        <taxon>Bacillota</taxon>
        <taxon>Bacilli</taxon>
        <taxon>Lactobacillales</taxon>
        <taxon>Lactobacillaceae</taxon>
        <taxon>Limosilactobacillus</taxon>
    </lineage>
</organism>
<name>A0ABT7UVI1_9LACO</name>
<dbReference type="RefSeq" id="WP_289585603.1">
    <property type="nucleotide sequence ID" value="NZ_JAUDDW010000001.1"/>
</dbReference>
<evidence type="ECO:0000313" key="2">
    <source>
        <dbReference type="EMBL" id="MDM8265664.1"/>
    </source>
</evidence>